<proteinExistence type="predicted"/>
<dbReference type="EMBL" id="CM042883">
    <property type="protein sequence ID" value="KAI4376760.1"/>
    <property type="molecule type" value="Genomic_DNA"/>
</dbReference>
<organism evidence="1 2">
    <name type="scientific">Melastoma candidum</name>
    <dbReference type="NCBI Taxonomy" id="119954"/>
    <lineage>
        <taxon>Eukaryota</taxon>
        <taxon>Viridiplantae</taxon>
        <taxon>Streptophyta</taxon>
        <taxon>Embryophyta</taxon>
        <taxon>Tracheophyta</taxon>
        <taxon>Spermatophyta</taxon>
        <taxon>Magnoliopsida</taxon>
        <taxon>eudicotyledons</taxon>
        <taxon>Gunneridae</taxon>
        <taxon>Pentapetalae</taxon>
        <taxon>rosids</taxon>
        <taxon>malvids</taxon>
        <taxon>Myrtales</taxon>
        <taxon>Melastomataceae</taxon>
        <taxon>Melastomatoideae</taxon>
        <taxon>Melastomateae</taxon>
        <taxon>Melastoma</taxon>
    </lineage>
</organism>
<name>A0ACB9RDH4_9MYRT</name>
<evidence type="ECO:0000313" key="1">
    <source>
        <dbReference type="EMBL" id="KAI4376760.1"/>
    </source>
</evidence>
<reference evidence="2" key="1">
    <citation type="journal article" date="2023" name="Front. Plant Sci.">
        <title>Chromosomal-level genome assembly of Melastoma candidum provides insights into trichome evolution.</title>
        <authorList>
            <person name="Zhong Y."/>
            <person name="Wu W."/>
            <person name="Sun C."/>
            <person name="Zou P."/>
            <person name="Liu Y."/>
            <person name="Dai S."/>
            <person name="Zhou R."/>
        </authorList>
    </citation>
    <scope>NUCLEOTIDE SEQUENCE [LARGE SCALE GENOMIC DNA]</scope>
</reference>
<dbReference type="Proteomes" id="UP001057402">
    <property type="component" value="Chromosome 4"/>
</dbReference>
<keyword evidence="2" id="KW-1185">Reference proteome</keyword>
<gene>
    <name evidence="1" type="ORF">MLD38_014483</name>
</gene>
<comment type="caution">
    <text evidence="1">The sequence shown here is derived from an EMBL/GenBank/DDBJ whole genome shotgun (WGS) entry which is preliminary data.</text>
</comment>
<sequence length="132" mass="14649">MPCQRLNLGQVPWVKSNSSMALERSDPSSLAVILWVVPSLLSSSLPSAAEMHSSNRKQLIRWSLVSPAACMNEYITDGPTHRNPLLTRSLLMLSALGDFTGTWRGYRILLTIGLSFTKLQMYLLNEPNSSIT</sequence>
<accession>A0ACB9RDH4</accession>
<protein>
    <submittedName>
        <fullName evidence="1">Uncharacterized protein</fullName>
    </submittedName>
</protein>
<evidence type="ECO:0000313" key="2">
    <source>
        <dbReference type="Proteomes" id="UP001057402"/>
    </source>
</evidence>